<dbReference type="InterPro" id="IPR011333">
    <property type="entry name" value="SKP1/BTB/POZ_sf"/>
</dbReference>
<keyword evidence="3" id="KW-1185">Reference proteome</keyword>
<name>A0A6A5KAK6_9PLEO</name>
<dbReference type="SUPFAM" id="SSF54695">
    <property type="entry name" value="POZ domain"/>
    <property type="match status" value="1"/>
</dbReference>
<organism evidence="2 3">
    <name type="scientific">Decorospora gaudefroyi</name>
    <dbReference type="NCBI Taxonomy" id="184978"/>
    <lineage>
        <taxon>Eukaryota</taxon>
        <taxon>Fungi</taxon>
        <taxon>Dikarya</taxon>
        <taxon>Ascomycota</taxon>
        <taxon>Pezizomycotina</taxon>
        <taxon>Dothideomycetes</taxon>
        <taxon>Pleosporomycetidae</taxon>
        <taxon>Pleosporales</taxon>
        <taxon>Pleosporineae</taxon>
        <taxon>Pleosporaceae</taxon>
        <taxon>Decorospora</taxon>
    </lineage>
</organism>
<accession>A0A6A5KAK6</accession>
<evidence type="ECO:0000313" key="3">
    <source>
        <dbReference type="Proteomes" id="UP000800040"/>
    </source>
</evidence>
<evidence type="ECO:0000313" key="2">
    <source>
        <dbReference type="EMBL" id="KAF1833006.1"/>
    </source>
</evidence>
<dbReference type="Gene3D" id="3.30.710.10">
    <property type="entry name" value="Potassium Channel Kv1.1, Chain A"/>
    <property type="match status" value="1"/>
</dbReference>
<proteinExistence type="predicted"/>
<dbReference type="AlphaFoldDB" id="A0A6A5KAK6"/>
<dbReference type="Proteomes" id="UP000800040">
    <property type="component" value="Unassembled WGS sequence"/>
</dbReference>
<feature type="compositionally biased region" description="Low complexity" evidence="1">
    <location>
        <begin position="11"/>
        <end position="21"/>
    </location>
</feature>
<dbReference type="EMBL" id="ML975327">
    <property type="protein sequence ID" value="KAF1833006.1"/>
    <property type="molecule type" value="Genomic_DNA"/>
</dbReference>
<dbReference type="OrthoDB" id="2414723at2759"/>
<sequence length="226" mass="26380">MSNVDKPFQYHPTSSPPTHTTLQPIPAFPKILTLDIGGRKLKLAPDILRSGSDFFRRLMSGRFPWEPEPDGSYWLDADADLFVHLVRFMRRPNVFPLFYDAAKGFDYDLYHRLQAEADYFQMDALCNWIKEKKYLGAISIKTYTPNIRSMTEISAQLRLANISEDLHFVPQTRKVYICPRAIPVHRDRQDLCGMACRKKQGDHPVEYEKEKYVEVPLLYLRVRITP</sequence>
<evidence type="ECO:0008006" key="4">
    <source>
        <dbReference type="Google" id="ProtNLM"/>
    </source>
</evidence>
<reference evidence="2" key="1">
    <citation type="submission" date="2020-01" db="EMBL/GenBank/DDBJ databases">
        <authorList>
            <consortium name="DOE Joint Genome Institute"/>
            <person name="Haridas S."/>
            <person name="Albert R."/>
            <person name="Binder M."/>
            <person name="Bloem J."/>
            <person name="Labutti K."/>
            <person name="Salamov A."/>
            <person name="Andreopoulos B."/>
            <person name="Baker S.E."/>
            <person name="Barry K."/>
            <person name="Bills G."/>
            <person name="Bluhm B.H."/>
            <person name="Cannon C."/>
            <person name="Castanera R."/>
            <person name="Culley D.E."/>
            <person name="Daum C."/>
            <person name="Ezra D."/>
            <person name="Gonzalez J.B."/>
            <person name="Henrissat B."/>
            <person name="Kuo A."/>
            <person name="Liang C."/>
            <person name="Lipzen A."/>
            <person name="Lutzoni F."/>
            <person name="Magnuson J."/>
            <person name="Mondo S."/>
            <person name="Nolan M."/>
            <person name="Ohm R."/>
            <person name="Pangilinan J."/>
            <person name="Park H.-J."/>
            <person name="Ramirez L."/>
            <person name="Alfaro M."/>
            <person name="Sun H."/>
            <person name="Tritt A."/>
            <person name="Yoshinaga Y."/>
            <person name="Zwiers L.-H."/>
            <person name="Turgeon B.G."/>
            <person name="Goodwin S.B."/>
            <person name="Spatafora J.W."/>
            <person name="Crous P.W."/>
            <person name="Grigoriev I.V."/>
        </authorList>
    </citation>
    <scope>NUCLEOTIDE SEQUENCE</scope>
    <source>
        <strain evidence="2">P77</strain>
    </source>
</reference>
<evidence type="ECO:0000256" key="1">
    <source>
        <dbReference type="SAM" id="MobiDB-lite"/>
    </source>
</evidence>
<gene>
    <name evidence="2" type="ORF">BDW02DRAFT_580790</name>
</gene>
<feature type="region of interest" description="Disordered" evidence="1">
    <location>
        <begin position="1"/>
        <end position="24"/>
    </location>
</feature>
<protein>
    <recommendedName>
        <fullName evidence="4">BTB domain-containing protein</fullName>
    </recommendedName>
</protein>